<evidence type="ECO:0000256" key="1">
    <source>
        <dbReference type="ARBA" id="ARBA00022614"/>
    </source>
</evidence>
<dbReference type="RefSeq" id="XP_030518739.2">
    <property type="nucleotide sequence ID" value="XM_030662879.2"/>
</dbReference>
<protein>
    <submittedName>
        <fullName evidence="6">Disease resistance protein L6-like</fullName>
    </submittedName>
</protein>
<feature type="domain" description="TIR" evidence="4">
    <location>
        <begin position="16"/>
        <end position="164"/>
    </location>
</feature>
<dbReference type="Pfam" id="PF00931">
    <property type="entry name" value="NB-ARC"/>
    <property type="match status" value="1"/>
</dbReference>
<dbReference type="InterPro" id="IPR000157">
    <property type="entry name" value="TIR_dom"/>
</dbReference>
<dbReference type="GO" id="GO:0007165">
    <property type="term" value="P:signal transduction"/>
    <property type="evidence" value="ECO:0007669"/>
    <property type="project" value="InterPro"/>
</dbReference>
<dbReference type="InterPro" id="IPR027417">
    <property type="entry name" value="P-loop_NTPase"/>
</dbReference>
<keyword evidence="2" id="KW-0677">Repeat</keyword>
<dbReference type="InterPro" id="IPR035897">
    <property type="entry name" value="Toll_tir_struct_dom_sf"/>
</dbReference>
<dbReference type="PROSITE" id="PS50104">
    <property type="entry name" value="TIR"/>
    <property type="match status" value="1"/>
</dbReference>
<dbReference type="InterPro" id="IPR044974">
    <property type="entry name" value="Disease_R_plants"/>
</dbReference>
<dbReference type="InterPro" id="IPR042197">
    <property type="entry name" value="Apaf_helical"/>
</dbReference>
<dbReference type="Pfam" id="PF01582">
    <property type="entry name" value="TIR"/>
    <property type="match status" value="1"/>
</dbReference>
<dbReference type="Gene3D" id="3.40.50.10140">
    <property type="entry name" value="Toll/interleukin-1 receptor homology (TIR) domain"/>
    <property type="match status" value="1"/>
</dbReference>
<dbReference type="SUPFAM" id="SSF52200">
    <property type="entry name" value="Toll/Interleukin receptor TIR domain"/>
    <property type="match status" value="1"/>
</dbReference>
<keyword evidence="1" id="KW-0433">Leucine-rich repeat</keyword>
<keyword evidence="5" id="KW-1185">Reference proteome</keyword>
<dbReference type="SUPFAM" id="SSF52540">
    <property type="entry name" value="P-loop containing nucleoside triphosphate hydrolases"/>
    <property type="match status" value="1"/>
</dbReference>
<dbReference type="GO" id="GO:0043531">
    <property type="term" value="F:ADP binding"/>
    <property type="evidence" value="ECO:0007669"/>
    <property type="project" value="InterPro"/>
</dbReference>
<dbReference type="AlphaFoldDB" id="A0A8B8N9U8"/>
<dbReference type="Gene3D" id="3.40.50.300">
    <property type="entry name" value="P-loop containing nucleotide triphosphate hydrolases"/>
    <property type="match status" value="1"/>
</dbReference>
<name>A0A8B8N9U8_9MYRT</name>
<dbReference type="InterPro" id="IPR058192">
    <property type="entry name" value="WHD_ROQ1-like"/>
</dbReference>
<dbReference type="Pfam" id="PF23282">
    <property type="entry name" value="WHD_ROQ1"/>
    <property type="match status" value="1"/>
</dbReference>
<dbReference type="PRINTS" id="PR00364">
    <property type="entry name" value="DISEASERSIST"/>
</dbReference>
<organism evidence="5 6">
    <name type="scientific">Rhodamnia argentea</name>
    <dbReference type="NCBI Taxonomy" id="178133"/>
    <lineage>
        <taxon>Eukaryota</taxon>
        <taxon>Viridiplantae</taxon>
        <taxon>Streptophyta</taxon>
        <taxon>Embryophyta</taxon>
        <taxon>Tracheophyta</taxon>
        <taxon>Spermatophyta</taxon>
        <taxon>Magnoliopsida</taxon>
        <taxon>eudicotyledons</taxon>
        <taxon>Gunneridae</taxon>
        <taxon>Pentapetalae</taxon>
        <taxon>rosids</taxon>
        <taxon>malvids</taxon>
        <taxon>Myrtales</taxon>
        <taxon>Myrtaceae</taxon>
        <taxon>Myrtoideae</taxon>
        <taxon>Myrteae</taxon>
        <taxon>Australasian group</taxon>
        <taxon>Rhodamnia</taxon>
    </lineage>
</organism>
<dbReference type="InterPro" id="IPR055414">
    <property type="entry name" value="LRR_R13L4/SHOC2-like"/>
</dbReference>
<sequence length="788" mass="89273">MANSEKERSTRNTLGSEYQVFLSFRGLDTRRGFTNSLYHALVDAGVRVFIDDVELRPGERISGNLLGAIDDSKLYIPIFSKNYASSHSCLRELAKMVENTSKSEEDGKKKVILPIFYDVKPDDAKLKTALYSKAIRNLEHKMEDRKKKFSSEDVETWRQALKEVDGTKGWELEKYSGHGDLIKSVVNEVVVRLKTRQRQVTEDLVGMKVRIAAINNLLDIKSGGVQLIGIYGMGGIGKTTLAKSVFNLLCHRFGKNCSFLDGVRETAKTKGLVQLQTKLLSDISYSGAACNIDNIDQGINMIEETICNKKMLIVLDDVDEGNQIQQLIGVKSLYPGTRILVTTRDKSVLNIRRFKYEILPYEMEGLSEKDALQLFSRHAFNDSSPPANYYSLSKGIVATADGLPLALEAIGSSLFGQEKKKIWEERLEKLRQTPHKDVLGKLRISYDALELDQQQIFLDVACFFIGKKKTDPMYMWEDCGFGPEDALDVLTKKCMIKVLDDDILRMHDQFRDLGKAIAKQEHSRLWDDDIICQLRSTKIKESIQALRFSSGFWEPPITVTSEQIKRFPRVRFLWLYNVICQGDFIGCLPELKWITLHCLDHFEATNLLHLENVVLVNLLGLDFTEEVFESLIKGARKLKVLTLEDMSSIHGTPTFPEYSVLEKLTIFYCSSLTEIDCSIGKLRWLTELSVESCWSLLKLPEQIGELRNLQCLSLRECNSLSELPDSISKLVSLTKLDVSYTSITRLPDSVGRLSSLSFANVSYTPIVEMPNTMSKLPHLQTLNLDHCC</sequence>
<dbReference type="InterPro" id="IPR032675">
    <property type="entry name" value="LRR_dom_sf"/>
</dbReference>
<dbReference type="KEGG" id="rarg:115732224"/>
<dbReference type="Pfam" id="PF23598">
    <property type="entry name" value="LRR_14"/>
    <property type="match status" value="1"/>
</dbReference>
<dbReference type="Proteomes" id="UP000827889">
    <property type="component" value="Chromosome 5"/>
</dbReference>
<evidence type="ECO:0000313" key="6">
    <source>
        <dbReference type="RefSeq" id="XP_030518739.2"/>
    </source>
</evidence>
<evidence type="ECO:0000256" key="2">
    <source>
        <dbReference type="ARBA" id="ARBA00022737"/>
    </source>
</evidence>
<proteinExistence type="predicted"/>
<dbReference type="PANTHER" id="PTHR11017">
    <property type="entry name" value="LEUCINE-RICH REPEAT-CONTAINING PROTEIN"/>
    <property type="match status" value="1"/>
</dbReference>
<dbReference type="Gene3D" id="3.80.10.10">
    <property type="entry name" value="Ribonuclease Inhibitor"/>
    <property type="match status" value="1"/>
</dbReference>
<accession>A0A8B8N9U8</accession>
<evidence type="ECO:0000259" key="4">
    <source>
        <dbReference type="PROSITE" id="PS50104"/>
    </source>
</evidence>
<dbReference type="InterPro" id="IPR002182">
    <property type="entry name" value="NB-ARC"/>
</dbReference>
<gene>
    <name evidence="6" type="primary">LOC115732224</name>
</gene>
<dbReference type="SMART" id="SM00255">
    <property type="entry name" value="TIR"/>
    <property type="match status" value="1"/>
</dbReference>
<reference evidence="6" key="1">
    <citation type="submission" date="2025-08" db="UniProtKB">
        <authorList>
            <consortium name="RefSeq"/>
        </authorList>
    </citation>
    <scope>IDENTIFICATION</scope>
    <source>
        <tissue evidence="6">Leaf</tissue>
    </source>
</reference>
<dbReference type="GO" id="GO:0006952">
    <property type="term" value="P:defense response"/>
    <property type="evidence" value="ECO:0007669"/>
    <property type="project" value="UniProtKB-KW"/>
</dbReference>
<evidence type="ECO:0000313" key="5">
    <source>
        <dbReference type="Proteomes" id="UP000827889"/>
    </source>
</evidence>
<dbReference type="Gene3D" id="1.10.8.430">
    <property type="entry name" value="Helical domain of apoptotic protease-activating factors"/>
    <property type="match status" value="1"/>
</dbReference>
<dbReference type="PANTHER" id="PTHR11017:SF570">
    <property type="entry name" value="DISEASE RESISTANCE PROTEIN (TIR-NBS CLASS)-RELATED"/>
    <property type="match status" value="1"/>
</dbReference>
<evidence type="ECO:0000256" key="3">
    <source>
        <dbReference type="ARBA" id="ARBA00022821"/>
    </source>
</evidence>
<dbReference type="SUPFAM" id="SSF52058">
    <property type="entry name" value="L domain-like"/>
    <property type="match status" value="1"/>
</dbReference>
<keyword evidence="3" id="KW-0611">Plant defense</keyword>
<dbReference type="GeneID" id="115732224"/>